<dbReference type="GO" id="GO:0097020">
    <property type="term" value="F:COPII receptor activity"/>
    <property type="evidence" value="ECO:0007669"/>
    <property type="project" value="InterPro"/>
</dbReference>
<dbReference type="GO" id="GO:0000139">
    <property type="term" value="C:Golgi membrane"/>
    <property type="evidence" value="ECO:0007669"/>
    <property type="project" value="TreeGrafter"/>
</dbReference>
<feature type="transmembrane region" description="Helical" evidence="7">
    <location>
        <begin position="90"/>
        <end position="119"/>
    </location>
</feature>
<name>A0A8H5I0P1_9AGAR</name>
<comment type="subcellular location">
    <subcellularLocation>
        <location evidence="1">Membrane</location>
        <topology evidence="1">Multi-pass membrane protein</topology>
    </subcellularLocation>
</comment>
<dbReference type="GO" id="GO:0006888">
    <property type="term" value="P:endoplasmic reticulum to Golgi vesicle-mediated transport"/>
    <property type="evidence" value="ECO:0007669"/>
    <property type="project" value="InterPro"/>
</dbReference>
<feature type="compositionally biased region" description="Low complexity" evidence="6">
    <location>
        <begin position="275"/>
        <end position="291"/>
    </location>
</feature>
<dbReference type="AlphaFoldDB" id="A0A8H5I0P1"/>
<dbReference type="InterPro" id="IPR007277">
    <property type="entry name" value="Svp26/Tex261"/>
</dbReference>
<feature type="compositionally biased region" description="Polar residues" evidence="6">
    <location>
        <begin position="304"/>
        <end position="319"/>
    </location>
</feature>
<evidence type="ECO:0000256" key="3">
    <source>
        <dbReference type="ARBA" id="ARBA00022692"/>
    </source>
</evidence>
<feature type="transmembrane region" description="Helical" evidence="7">
    <location>
        <begin position="43"/>
        <end position="62"/>
    </location>
</feature>
<evidence type="ECO:0000256" key="2">
    <source>
        <dbReference type="ARBA" id="ARBA00008096"/>
    </source>
</evidence>
<dbReference type="EMBL" id="JAACJN010000003">
    <property type="protein sequence ID" value="KAF5393104.1"/>
    <property type="molecule type" value="Genomic_DNA"/>
</dbReference>
<feature type="transmembrane region" description="Helical" evidence="7">
    <location>
        <begin position="140"/>
        <end position="162"/>
    </location>
</feature>
<evidence type="ECO:0000313" key="8">
    <source>
        <dbReference type="EMBL" id="KAF5393104.1"/>
    </source>
</evidence>
<dbReference type="Proteomes" id="UP000518752">
    <property type="component" value="Unassembled WGS sequence"/>
</dbReference>
<keyword evidence="4 7" id="KW-1133">Transmembrane helix</keyword>
<evidence type="ECO:0000256" key="4">
    <source>
        <dbReference type="ARBA" id="ARBA00022989"/>
    </source>
</evidence>
<protein>
    <recommendedName>
        <fullName evidence="10">DUF396-domain-containing protein</fullName>
    </recommendedName>
</protein>
<comment type="similarity">
    <text evidence="2">Belongs to the SVP26 family.</text>
</comment>
<gene>
    <name evidence="8" type="ORF">D9757_001349</name>
</gene>
<evidence type="ECO:0000256" key="5">
    <source>
        <dbReference type="ARBA" id="ARBA00023136"/>
    </source>
</evidence>
<dbReference type="GO" id="GO:0030134">
    <property type="term" value="C:COPII-coated ER to Golgi transport vesicle"/>
    <property type="evidence" value="ECO:0007669"/>
    <property type="project" value="TreeGrafter"/>
</dbReference>
<dbReference type="PANTHER" id="PTHR13144:SF0">
    <property type="entry name" value="PROTEIN TEX261"/>
    <property type="match status" value="1"/>
</dbReference>
<accession>A0A8H5I0P1</accession>
<proteinExistence type="inferred from homology"/>
<evidence type="ECO:0000256" key="7">
    <source>
        <dbReference type="SAM" id="Phobius"/>
    </source>
</evidence>
<feature type="compositionally biased region" description="Polar residues" evidence="6">
    <location>
        <begin position="255"/>
        <end position="272"/>
    </location>
</feature>
<evidence type="ECO:0000313" key="9">
    <source>
        <dbReference type="Proteomes" id="UP000518752"/>
    </source>
</evidence>
<dbReference type="Pfam" id="PF04148">
    <property type="entry name" value="Erv26"/>
    <property type="match status" value="1"/>
</dbReference>
<keyword evidence="3 7" id="KW-0812">Transmembrane</keyword>
<feature type="region of interest" description="Disordered" evidence="6">
    <location>
        <begin position="217"/>
        <end position="319"/>
    </location>
</feature>
<feature type="transmembrane region" description="Helical" evidence="7">
    <location>
        <begin position="6"/>
        <end position="31"/>
    </location>
</feature>
<sequence length="319" mass="35151">MSLLFYLSYVGIVVAFAFVTLSLASGLLYISELIEEHSKLAKIVGQRGIYIIIGLHAVLYITESLPLKETLFSIFCHFVYLRNFSHTWPVISLTSISFIASCALVIVDHFLWFFYFAHLNQQARHQRFYTGKPSIRPPSFPEVATFFGTCVWLGPLFLFLSLSANDNALPLRSAEPSSPSAHKTRFIQEQTRQPLLRSILSRLPGSKFSRNEGIIASPSLHRSQPAPSAGIHTSSPSVGGMYHDALSPPPRSPGPRQTQGFEVPMSSPNFQLGTPPRRGSPSVRSRVVGGVNIAEEGVGLGLRTSISRSRSFGDTTDED</sequence>
<feature type="compositionally biased region" description="Polar residues" evidence="6">
    <location>
        <begin position="220"/>
        <end position="237"/>
    </location>
</feature>
<keyword evidence="9" id="KW-1185">Reference proteome</keyword>
<keyword evidence="5 7" id="KW-0472">Membrane</keyword>
<reference evidence="8 9" key="1">
    <citation type="journal article" date="2020" name="ISME J.">
        <title>Uncovering the hidden diversity of litter-decomposition mechanisms in mushroom-forming fungi.</title>
        <authorList>
            <person name="Floudas D."/>
            <person name="Bentzer J."/>
            <person name="Ahren D."/>
            <person name="Johansson T."/>
            <person name="Persson P."/>
            <person name="Tunlid A."/>
        </authorList>
    </citation>
    <scope>NUCLEOTIDE SEQUENCE [LARGE SCALE GENOMIC DNA]</scope>
    <source>
        <strain evidence="8 9">CBS 406.79</strain>
    </source>
</reference>
<organism evidence="8 9">
    <name type="scientific">Collybiopsis confluens</name>
    <dbReference type="NCBI Taxonomy" id="2823264"/>
    <lineage>
        <taxon>Eukaryota</taxon>
        <taxon>Fungi</taxon>
        <taxon>Dikarya</taxon>
        <taxon>Basidiomycota</taxon>
        <taxon>Agaricomycotina</taxon>
        <taxon>Agaricomycetes</taxon>
        <taxon>Agaricomycetidae</taxon>
        <taxon>Agaricales</taxon>
        <taxon>Marasmiineae</taxon>
        <taxon>Omphalotaceae</taxon>
        <taxon>Collybiopsis</taxon>
    </lineage>
</organism>
<evidence type="ECO:0000256" key="6">
    <source>
        <dbReference type="SAM" id="MobiDB-lite"/>
    </source>
</evidence>
<comment type="caution">
    <text evidence="8">The sequence shown here is derived from an EMBL/GenBank/DDBJ whole genome shotgun (WGS) entry which is preliminary data.</text>
</comment>
<dbReference type="PANTHER" id="PTHR13144">
    <property type="entry name" value="TEX261 PROTEIN"/>
    <property type="match status" value="1"/>
</dbReference>
<dbReference type="OrthoDB" id="28257at2759"/>
<evidence type="ECO:0008006" key="10">
    <source>
        <dbReference type="Google" id="ProtNLM"/>
    </source>
</evidence>
<dbReference type="GO" id="GO:0005789">
    <property type="term" value="C:endoplasmic reticulum membrane"/>
    <property type="evidence" value="ECO:0007669"/>
    <property type="project" value="TreeGrafter"/>
</dbReference>
<evidence type="ECO:0000256" key="1">
    <source>
        <dbReference type="ARBA" id="ARBA00004141"/>
    </source>
</evidence>